<keyword evidence="1" id="KW-1133">Transmembrane helix</keyword>
<feature type="transmembrane region" description="Helical" evidence="1">
    <location>
        <begin position="200"/>
        <end position="217"/>
    </location>
</feature>
<protein>
    <recommendedName>
        <fullName evidence="4">DUF1405 domain-containing protein</fullName>
    </recommendedName>
</protein>
<gene>
    <name evidence="2" type="ORF">MBEHAL_2576</name>
</gene>
<keyword evidence="1" id="KW-0812">Transmembrane</keyword>
<feature type="transmembrane region" description="Helical" evidence="1">
    <location>
        <begin position="255"/>
        <end position="276"/>
    </location>
</feature>
<reference evidence="2 3" key="1">
    <citation type="submission" date="2013-09" db="EMBL/GenBank/DDBJ databases">
        <title>Whole genome sequencing of Halarchaeum acidiphilum strain MH1-52-1.</title>
        <authorList>
            <person name="Shimane Y."/>
            <person name="Minegishi H."/>
            <person name="Nishi S."/>
            <person name="Echigo A."/>
            <person name="Shuto A."/>
            <person name="Konishi M."/>
            <person name="Ito T."/>
            <person name="Ohkuma M."/>
            <person name="Ohta Y."/>
            <person name="Nagano Y."/>
            <person name="Tsubouchi T."/>
            <person name="Mori K."/>
            <person name="Usui K."/>
            <person name="Kamekura M."/>
            <person name="Usami R."/>
            <person name="Takaki Y."/>
            <person name="Hatada Y."/>
        </authorList>
    </citation>
    <scope>NUCLEOTIDE SEQUENCE [LARGE SCALE GENOMIC DNA]</scope>
    <source>
        <strain evidence="2 3">JCM 16109</strain>
    </source>
</reference>
<organism evidence="2 3">
    <name type="scientific">Halarchaeum acidiphilum MH1-52-1</name>
    <dbReference type="NCBI Taxonomy" id="1261545"/>
    <lineage>
        <taxon>Archaea</taxon>
        <taxon>Methanobacteriati</taxon>
        <taxon>Methanobacteriota</taxon>
        <taxon>Stenosarchaea group</taxon>
        <taxon>Halobacteria</taxon>
        <taxon>Halobacteriales</taxon>
        <taxon>Halobacteriaceae</taxon>
    </lineage>
</organism>
<evidence type="ECO:0000313" key="2">
    <source>
        <dbReference type="EMBL" id="GAD53816.1"/>
    </source>
</evidence>
<dbReference type="PANTHER" id="PTHR40042:SF1">
    <property type="entry name" value="DUF1405 DOMAIN-CONTAINING PROTEIN"/>
    <property type="match status" value="1"/>
</dbReference>
<dbReference type="eggNOG" id="arCOG02940">
    <property type="taxonomic scope" value="Archaea"/>
</dbReference>
<accession>U2YHA1</accession>
<comment type="caution">
    <text evidence="2">The sequence shown here is derived from an EMBL/GenBank/DDBJ whole genome shotgun (WGS) entry which is preliminary data.</text>
</comment>
<dbReference type="AlphaFoldDB" id="U2YHA1"/>
<proteinExistence type="predicted"/>
<keyword evidence="1" id="KW-0472">Membrane</keyword>
<feature type="transmembrane region" description="Helical" evidence="1">
    <location>
        <begin position="141"/>
        <end position="163"/>
    </location>
</feature>
<dbReference type="InterPro" id="IPR009845">
    <property type="entry name" value="DUF1405"/>
</dbReference>
<evidence type="ECO:0000256" key="1">
    <source>
        <dbReference type="SAM" id="Phobius"/>
    </source>
</evidence>
<keyword evidence="3" id="KW-1185">Reference proteome</keyword>
<evidence type="ECO:0008006" key="4">
    <source>
        <dbReference type="Google" id="ProtNLM"/>
    </source>
</evidence>
<feature type="transmembrane region" description="Helical" evidence="1">
    <location>
        <begin position="169"/>
        <end position="188"/>
    </location>
</feature>
<dbReference type="Pfam" id="PF07187">
    <property type="entry name" value="DUF1405"/>
    <property type="match status" value="1"/>
</dbReference>
<sequence length="295" mass="32101">MPVAVFEPGRTPLAARPSPVRFVAPASPRYMRPGSLLTFMSSLPSWLYRPRTSLPDPEGLPRYVAPLPTWLEDLGLRLVWPVVLANVLGTLFGFWYYVPQLSVEPTALWVFVPDSPMATLFVACSLALWASGRGREWVHALGFYGCLVLGLWTPFVLLVFRAGFSYLPLPMYAFLFCSHLAMAVEAFVIHRYAEFRVRAVAVAFAWYLANLLLDYFVPVLGTPHHTFVPAESVGYAVGSFLGQPLLSGPIAHPTGAHLLAAAGAVTTTLLATFLALATRVAKLRVRVGAGAGAAD</sequence>
<feature type="transmembrane region" description="Helical" evidence="1">
    <location>
        <begin position="78"/>
        <end position="98"/>
    </location>
</feature>
<dbReference type="Proteomes" id="UP000016986">
    <property type="component" value="Unassembled WGS sequence"/>
</dbReference>
<dbReference type="EMBL" id="BATA01000107">
    <property type="protein sequence ID" value="GAD53816.1"/>
    <property type="molecule type" value="Genomic_DNA"/>
</dbReference>
<feature type="transmembrane region" description="Helical" evidence="1">
    <location>
        <begin position="110"/>
        <end position="129"/>
    </location>
</feature>
<name>U2YHA1_9EURY</name>
<dbReference type="PANTHER" id="PTHR40042">
    <property type="entry name" value="HYPOTHETICAL MEMBRANE SPANNING PROTEIN"/>
    <property type="match status" value="1"/>
</dbReference>
<evidence type="ECO:0000313" key="3">
    <source>
        <dbReference type="Proteomes" id="UP000016986"/>
    </source>
</evidence>